<dbReference type="PANTHER" id="PTHR43725">
    <property type="entry name" value="UDP-GLUCOSE 4-EPIMERASE"/>
    <property type="match status" value="1"/>
</dbReference>
<protein>
    <recommendedName>
        <fullName evidence="6 10">UDP-glucose 4-epimerase</fullName>
        <ecNumber evidence="5 10">5.1.3.2</ecNumber>
    </recommendedName>
</protein>
<dbReference type="Proteomes" id="UP000664405">
    <property type="component" value="Unassembled WGS sequence"/>
</dbReference>
<evidence type="ECO:0000256" key="5">
    <source>
        <dbReference type="ARBA" id="ARBA00013189"/>
    </source>
</evidence>
<dbReference type="AlphaFoldDB" id="A0A8I1M6R4"/>
<evidence type="ECO:0000256" key="3">
    <source>
        <dbReference type="ARBA" id="ARBA00004947"/>
    </source>
</evidence>
<evidence type="ECO:0000256" key="8">
    <source>
        <dbReference type="ARBA" id="ARBA00023235"/>
    </source>
</evidence>
<name>A0A8I1M6R4_9PROT</name>
<dbReference type="CDD" id="cd05247">
    <property type="entry name" value="UDP_G4E_1_SDR_e"/>
    <property type="match status" value="1"/>
</dbReference>
<dbReference type="EC" id="5.1.3.2" evidence="5 10"/>
<dbReference type="SUPFAM" id="SSF51735">
    <property type="entry name" value="NAD(P)-binding Rossmann-fold domains"/>
    <property type="match status" value="1"/>
</dbReference>
<keyword evidence="8 10" id="KW-0413">Isomerase</keyword>
<evidence type="ECO:0000256" key="9">
    <source>
        <dbReference type="ARBA" id="ARBA00023277"/>
    </source>
</evidence>
<dbReference type="PANTHER" id="PTHR43725:SF53">
    <property type="entry name" value="UDP-ARABINOSE 4-EPIMERASE 1"/>
    <property type="match status" value="1"/>
</dbReference>
<evidence type="ECO:0000256" key="10">
    <source>
        <dbReference type="RuleBase" id="RU366046"/>
    </source>
</evidence>
<dbReference type="InterPro" id="IPR036291">
    <property type="entry name" value="NAD(P)-bd_dom_sf"/>
</dbReference>
<comment type="catalytic activity">
    <reaction evidence="1 10">
        <text>UDP-alpha-D-glucose = UDP-alpha-D-galactose</text>
        <dbReference type="Rhea" id="RHEA:22168"/>
        <dbReference type="ChEBI" id="CHEBI:58885"/>
        <dbReference type="ChEBI" id="CHEBI:66914"/>
        <dbReference type="EC" id="5.1.3.2"/>
    </reaction>
</comment>
<proteinExistence type="inferred from homology"/>
<dbReference type="InterPro" id="IPR001509">
    <property type="entry name" value="Epimerase_deHydtase"/>
</dbReference>
<keyword evidence="9 10" id="KW-0119">Carbohydrate metabolism</keyword>
<dbReference type="InterPro" id="IPR005886">
    <property type="entry name" value="UDP_G4E"/>
</dbReference>
<evidence type="ECO:0000256" key="2">
    <source>
        <dbReference type="ARBA" id="ARBA00001911"/>
    </source>
</evidence>
<reference evidence="12" key="1">
    <citation type="submission" date="2020-12" db="EMBL/GenBank/DDBJ databases">
        <title>Oil enriched cultivation method for isolating marine PHA-producing bacteria.</title>
        <authorList>
            <person name="Zheng W."/>
            <person name="Yu S."/>
            <person name="Huang Y."/>
        </authorList>
    </citation>
    <scope>NUCLEOTIDE SEQUENCE</scope>
    <source>
        <strain evidence="12">SY-2-3</strain>
    </source>
</reference>
<dbReference type="Gene3D" id="3.90.25.10">
    <property type="entry name" value="UDP-galactose 4-epimerase, domain 1"/>
    <property type="match status" value="1"/>
</dbReference>
<feature type="domain" description="NAD-dependent epimerase/dehydratase" evidence="11">
    <location>
        <begin position="4"/>
        <end position="255"/>
    </location>
</feature>
<comment type="similarity">
    <text evidence="4 10">Belongs to the NAD(P)-dependent epimerase/dehydratase family.</text>
</comment>
<comment type="cofactor">
    <cofactor evidence="2 10">
        <name>NAD(+)</name>
        <dbReference type="ChEBI" id="CHEBI:57540"/>
    </cofactor>
</comment>
<evidence type="ECO:0000313" key="12">
    <source>
        <dbReference type="EMBL" id="MBN8195945.1"/>
    </source>
</evidence>
<dbReference type="Pfam" id="PF01370">
    <property type="entry name" value="Epimerase"/>
    <property type="match status" value="1"/>
</dbReference>
<dbReference type="GO" id="GO:0006012">
    <property type="term" value="P:galactose metabolic process"/>
    <property type="evidence" value="ECO:0007669"/>
    <property type="project" value="UniProtKB-UniPathway"/>
</dbReference>
<keyword evidence="7 10" id="KW-0520">NAD</keyword>
<evidence type="ECO:0000256" key="1">
    <source>
        <dbReference type="ARBA" id="ARBA00000083"/>
    </source>
</evidence>
<accession>A0A8I1M6R4</accession>
<evidence type="ECO:0000313" key="13">
    <source>
        <dbReference type="Proteomes" id="UP000664405"/>
    </source>
</evidence>
<dbReference type="GO" id="GO:0003978">
    <property type="term" value="F:UDP-glucose 4-epimerase activity"/>
    <property type="evidence" value="ECO:0007669"/>
    <property type="project" value="UniProtKB-UniRule"/>
</dbReference>
<dbReference type="EMBL" id="JAEKJW010000001">
    <property type="protein sequence ID" value="MBN8195945.1"/>
    <property type="molecule type" value="Genomic_DNA"/>
</dbReference>
<evidence type="ECO:0000256" key="4">
    <source>
        <dbReference type="ARBA" id="ARBA00007637"/>
    </source>
</evidence>
<evidence type="ECO:0000256" key="6">
    <source>
        <dbReference type="ARBA" id="ARBA00018569"/>
    </source>
</evidence>
<evidence type="ECO:0000259" key="11">
    <source>
        <dbReference type="Pfam" id="PF01370"/>
    </source>
</evidence>
<dbReference type="RefSeq" id="WP_206926854.1">
    <property type="nucleotide sequence ID" value="NZ_JAEKJW010000001.1"/>
</dbReference>
<comment type="subunit">
    <text evidence="10">Homodimer.</text>
</comment>
<dbReference type="NCBIfam" id="TIGR01179">
    <property type="entry name" value="galE"/>
    <property type="match status" value="1"/>
</dbReference>
<dbReference type="UniPathway" id="UPA00214"/>
<comment type="pathway">
    <text evidence="3 10">Carbohydrate metabolism; galactose metabolism.</text>
</comment>
<comment type="caution">
    <text evidence="12">The sequence shown here is derived from an EMBL/GenBank/DDBJ whole genome shotgun (WGS) entry which is preliminary data.</text>
</comment>
<dbReference type="Gene3D" id="3.40.50.720">
    <property type="entry name" value="NAD(P)-binding Rossmann-like Domain"/>
    <property type="match status" value="1"/>
</dbReference>
<sequence>MKKILVTGGAGFIGSHICLKLLEKGYTPVVFDNLTNGHPDAVPDEAIFIQGDIRKKKALDSVFAAHSPLAVIHLAGLIEAGQSMSSPGLFYDVNVTGSQVLFASMQQYDCKKIVFSSTAAVYGNSEKYLIDESEPVCPTNPYGRSKAIVETILADYCKIHGFRALALRYFNAAGADPAGRAGERHEPETHLIPLCLMAAKNNGRAMSVFGTDYPTPDGTCVRDYVHVDDLADAHIAALQYAMKATDPAFEQINIGREEGSSVLEVLKLCEKITNCRLKINFKERRAGDPYRLVSRNEKAKNLLGWEPKFTDLEDIISHAWKFMEQADR</sequence>
<evidence type="ECO:0000256" key="7">
    <source>
        <dbReference type="ARBA" id="ARBA00023027"/>
    </source>
</evidence>
<organism evidence="12 13">
    <name type="scientific">Thalassospira povalilytica</name>
    <dbReference type="NCBI Taxonomy" id="732237"/>
    <lineage>
        <taxon>Bacteria</taxon>
        <taxon>Pseudomonadati</taxon>
        <taxon>Pseudomonadota</taxon>
        <taxon>Alphaproteobacteria</taxon>
        <taxon>Rhodospirillales</taxon>
        <taxon>Thalassospiraceae</taxon>
        <taxon>Thalassospira</taxon>
    </lineage>
</organism>
<gene>
    <name evidence="12" type="primary">galE</name>
    <name evidence="12" type="ORF">JF547_05635</name>
</gene>